<dbReference type="EMBL" id="BAABHA010000015">
    <property type="protein sequence ID" value="GAA4391898.1"/>
    <property type="molecule type" value="Genomic_DNA"/>
</dbReference>
<accession>A0ABP8JKL3</accession>
<gene>
    <name evidence="1" type="ORF">GCM10023186_41770</name>
</gene>
<proteinExistence type="predicted"/>
<keyword evidence="2" id="KW-1185">Reference proteome</keyword>
<name>A0ABP8JKL3_9BACT</name>
<dbReference type="Proteomes" id="UP001500454">
    <property type="component" value="Unassembled WGS sequence"/>
</dbReference>
<protein>
    <submittedName>
        <fullName evidence="1">Uncharacterized protein</fullName>
    </submittedName>
</protein>
<reference evidence="2" key="1">
    <citation type="journal article" date="2019" name="Int. J. Syst. Evol. Microbiol.">
        <title>The Global Catalogue of Microorganisms (GCM) 10K type strain sequencing project: providing services to taxonomists for standard genome sequencing and annotation.</title>
        <authorList>
            <consortium name="The Broad Institute Genomics Platform"/>
            <consortium name="The Broad Institute Genome Sequencing Center for Infectious Disease"/>
            <person name="Wu L."/>
            <person name="Ma J."/>
        </authorList>
    </citation>
    <scope>NUCLEOTIDE SEQUENCE [LARGE SCALE GENOMIC DNA]</scope>
    <source>
        <strain evidence="2">JCM 17924</strain>
    </source>
</reference>
<organism evidence="1 2">
    <name type="scientific">Hymenobacter koreensis</name>
    <dbReference type="NCBI Taxonomy" id="1084523"/>
    <lineage>
        <taxon>Bacteria</taxon>
        <taxon>Pseudomonadati</taxon>
        <taxon>Bacteroidota</taxon>
        <taxon>Cytophagia</taxon>
        <taxon>Cytophagales</taxon>
        <taxon>Hymenobacteraceae</taxon>
        <taxon>Hymenobacter</taxon>
    </lineage>
</organism>
<dbReference type="RefSeq" id="WP_345227403.1">
    <property type="nucleotide sequence ID" value="NZ_BAABHA010000015.1"/>
</dbReference>
<comment type="caution">
    <text evidence="1">The sequence shown here is derived from an EMBL/GenBank/DDBJ whole genome shotgun (WGS) entry which is preliminary data.</text>
</comment>
<evidence type="ECO:0000313" key="2">
    <source>
        <dbReference type="Proteomes" id="UP001500454"/>
    </source>
</evidence>
<sequence length="92" mass="10592">MSEWFKARQIIRTDLGVESVLDVAFLYNDVLFVRSAKGWKLGFDNKAPKTQIHLRDGSTLWVLARFERVLARLEAYHNGTLETDDIPQPSDN</sequence>
<evidence type="ECO:0000313" key="1">
    <source>
        <dbReference type="EMBL" id="GAA4391898.1"/>
    </source>
</evidence>